<feature type="compositionally biased region" description="Low complexity" evidence="1">
    <location>
        <begin position="151"/>
        <end position="175"/>
    </location>
</feature>
<dbReference type="PANTHER" id="PTHR33257:SF4">
    <property type="entry name" value="EXPRESSED PROTEIN"/>
    <property type="match status" value="1"/>
</dbReference>
<dbReference type="PANTHER" id="PTHR33257">
    <property type="entry name" value="OS05G0165500 PROTEIN"/>
    <property type="match status" value="1"/>
</dbReference>
<proteinExistence type="predicted"/>
<gene>
    <name evidence="2" type="ORF">Sradi_3458000</name>
</gene>
<sequence length="233" mass="26412">MRARPVEQNLEIPASFALIHRSPLLLVILAAKMPATTPDDFDHDHHQKSFRIKHDDDKFFTRLLSKESSKSNPSFRVYYGDHVPSSVPFMWETRPGTPKHTSSHNSHIPPLTPPPSYYTNNFTNSSKNHSCRSKLLFHTFLRRMNPKKPHSPSSHSPTSSFSSLSCSSSSRSSFSDPVMTPTYAHKRRRTSSWSVSFDKSSCFGIENENGENQRRSVLIVKKALLSIVGRRSA</sequence>
<evidence type="ECO:0000313" key="2">
    <source>
        <dbReference type="EMBL" id="KAL0375423.1"/>
    </source>
</evidence>
<evidence type="ECO:0000256" key="1">
    <source>
        <dbReference type="SAM" id="MobiDB-lite"/>
    </source>
</evidence>
<accession>A0AAW2R749</accession>
<dbReference type="EMBL" id="JACGWJ010000014">
    <property type="protein sequence ID" value="KAL0375423.1"/>
    <property type="molecule type" value="Genomic_DNA"/>
</dbReference>
<feature type="region of interest" description="Disordered" evidence="1">
    <location>
        <begin position="144"/>
        <end position="179"/>
    </location>
</feature>
<comment type="caution">
    <text evidence="2">The sequence shown here is derived from an EMBL/GenBank/DDBJ whole genome shotgun (WGS) entry which is preliminary data.</text>
</comment>
<protein>
    <submittedName>
        <fullName evidence="2">Uncharacterized protein</fullName>
    </submittedName>
</protein>
<organism evidence="2">
    <name type="scientific">Sesamum radiatum</name>
    <name type="common">Black benniseed</name>
    <dbReference type="NCBI Taxonomy" id="300843"/>
    <lineage>
        <taxon>Eukaryota</taxon>
        <taxon>Viridiplantae</taxon>
        <taxon>Streptophyta</taxon>
        <taxon>Embryophyta</taxon>
        <taxon>Tracheophyta</taxon>
        <taxon>Spermatophyta</taxon>
        <taxon>Magnoliopsida</taxon>
        <taxon>eudicotyledons</taxon>
        <taxon>Gunneridae</taxon>
        <taxon>Pentapetalae</taxon>
        <taxon>asterids</taxon>
        <taxon>lamiids</taxon>
        <taxon>Lamiales</taxon>
        <taxon>Pedaliaceae</taxon>
        <taxon>Sesamum</taxon>
    </lineage>
</organism>
<reference evidence="2" key="1">
    <citation type="submission" date="2020-06" db="EMBL/GenBank/DDBJ databases">
        <authorList>
            <person name="Li T."/>
            <person name="Hu X."/>
            <person name="Zhang T."/>
            <person name="Song X."/>
            <person name="Zhang H."/>
            <person name="Dai N."/>
            <person name="Sheng W."/>
            <person name="Hou X."/>
            <person name="Wei L."/>
        </authorList>
    </citation>
    <scope>NUCLEOTIDE SEQUENCE</scope>
    <source>
        <strain evidence="2">G02</strain>
        <tissue evidence="2">Leaf</tissue>
    </source>
</reference>
<dbReference type="AlphaFoldDB" id="A0AAW2R749"/>
<feature type="compositionally biased region" description="Polar residues" evidence="1">
    <location>
        <begin position="117"/>
        <end position="128"/>
    </location>
</feature>
<feature type="region of interest" description="Disordered" evidence="1">
    <location>
        <begin position="94"/>
        <end position="128"/>
    </location>
</feature>
<name>A0AAW2R749_SESRA</name>
<reference evidence="2" key="2">
    <citation type="journal article" date="2024" name="Plant">
        <title>Genomic evolution and insights into agronomic trait innovations of Sesamum species.</title>
        <authorList>
            <person name="Miao H."/>
            <person name="Wang L."/>
            <person name="Qu L."/>
            <person name="Liu H."/>
            <person name="Sun Y."/>
            <person name="Le M."/>
            <person name="Wang Q."/>
            <person name="Wei S."/>
            <person name="Zheng Y."/>
            <person name="Lin W."/>
            <person name="Duan Y."/>
            <person name="Cao H."/>
            <person name="Xiong S."/>
            <person name="Wang X."/>
            <person name="Wei L."/>
            <person name="Li C."/>
            <person name="Ma Q."/>
            <person name="Ju M."/>
            <person name="Zhao R."/>
            <person name="Li G."/>
            <person name="Mu C."/>
            <person name="Tian Q."/>
            <person name="Mei H."/>
            <person name="Zhang T."/>
            <person name="Gao T."/>
            <person name="Zhang H."/>
        </authorList>
    </citation>
    <scope>NUCLEOTIDE SEQUENCE</scope>
    <source>
        <strain evidence="2">G02</strain>
    </source>
</reference>